<dbReference type="Proteomes" id="UP000249467">
    <property type="component" value="Unassembled WGS sequence"/>
</dbReference>
<accession>A0A2W4W4B6</accession>
<reference evidence="1 2" key="2">
    <citation type="submission" date="2018-06" db="EMBL/GenBank/DDBJ databases">
        <title>Metagenomic assembly of (sub)arctic Cyanobacteria and their associated microbiome from non-axenic cultures.</title>
        <authorList>
            <person name="Baurain D."/>
        </authorList>
    </citation>
    <scope>NUCLEOTIDE SEQUENCE [LARGE SCALE GENOMIC DNA]</scope>
    <source>
        <strain evidence="1">ULC066bin1</strain>
    </source>
</reference>
<evidence type="ECO:0000313" key="1">
    <source>
        <dbReference type="EMBL" id="PZO39180.1"/>
    </source>
</evidence>
<dbReference type="EMBL" id="QBML01000019">
    <property type="protein sequence ID" value="PZO39180.1"/>
    <property type="molecule type" value="Genomic_DNA"/>
</dbReference>
<comment type="caution">
    <text evidence="1">The sequence shown here is derived from an EMBL/GenBank/DDBJ whole genome shotgun (WGS) entry which is preliminary data.</text>
</comment>
<name>A0A2W4W4B6_9CYAN</name>
<gene>
    <name evidence="1" type="ORF">DCF19_14490</name>
</gene>
<protein>
    <submittedName>
        <fullName evidence="1">Uncharacterized protein</fullName>
    </submittedName>
</protein>
<dbReference type="AlphaFoldDB" id="A0A2W4W4B6"/>
<sequence>MIASNIPKLAKLRTKRIVKYLCRNAKRYFLQRKQRLMSFWFILAITTKSLRLRGCCVFCFSPAYPFSPHQERRTFH</sequence>
<reference evidence="1 2" key="1">
    <citation type="submission" date="2018-04" db="EMBL/GenBank/DDBJ databases">
        <authorList>
            <person name="Go L.Y."/>
            <person name="Mitchell J.A."/>
        </authorList>
    </citation>
    <scope>NUCLEOTIDE SEQUENCE [LARGE SCALE GENOMIC DNA]</scope>
    <source>
        <strain evidence="1">ULC066bin1</strain>
    </source>
</reference>
<organism evidence="1 2">
    <name type="scientific">Pseudanabaena frigida</name>
    <dbReference type="NCBI Taxonomy" id="945775"/>
    <lineage>
        <taxon>Bacteria</taxon>
        <taxon>Bacillati</taxon>
        <taxon>Cyanobacteriota</taxon>
        <taxon>Cyanophyceae</taxon>
        <taxon>Pseudanabaenales</taxon>
        <taxon>Pseudanabaenaceae</taxon>
        <taxon>Pseudanabaena</taxon>
    </lineage>
</organism>
<evidence type="ECO:0000313" key="2">
    <source>
        <dbReference type="Proteomes" id="UP000249467"/>
    </source>
</evidence>
<proteinExistence type="predicted"/>